<evidence type="ECO:0000313" key="2">
    <source>
        <dbReference type="Proteomes" id="UP000558475"/>
    </source>
</evidence>
<evidence type="ECO:0008006" key="3">
    <source>
        <dbReference type="Google" id="ProtNLM"/>
    </source>
</evidence>
<dbReference type="Proteomes" id="UP000558475">
    <property type="component" value="Unassembled WGS sequence"/>
</dbReference>
<evidence type="ECO:0000313" key="1">
    <source>
        <dbReference type="EMBL" id="NKW09994.1"/>
    </source>
</evidence>
<gene>
    <name evidence="1" type="ORF">HGG76_11840</name>
</gene>
<dbReference type="EMBL" id="JAAXZB010000001">
    <property type="protein sequence ID" value="NKW09994.1"/>
    <property type="molecule type" value="Genomic_DNA"/>
</dbReference>
<dbReference type="AlphaFoldDB" id="A0A7X6FQI3"/>
<name>A0A7X6FQI3_9HYPH</name>
<sequence>MSDSPGSYLVIDPGRSMGFAYCLAGGENIRHGTWKFNQKSAGEAYATFVQYLKRTLSALPDPLVGIELMTIVDHGTPVASQPSMRSRSSSRRAGLPMHRLCVTRWGCGIRSS</sequence>
<organism evidence="1 2">
    <name type="scientific">Brucella tritici</name>
    <dbReference type="NCBI Taxonomy" id="94626"/>
    <lineage>
        <taxon>Bacteria</taxon>
        <taxon>Pseudomonadati</taxon>
        <taxon>Pseudomonadota</taxon>
        <taxon>Alphaproteobacteria</taxon>
        <taxon>Hyphomicrobiales</taxon>
        <taxon>Brucellaceae</taxon>
        <taxon>Brucella/Ochrobactrum group</taxon>
        <taxon>Brucella</taxon>
    </lineage>
</organism>
<accession>A0A7X6FQI3</accession>
<comment type="caution">
    <text evidence="1">The sequence shown here is derived from an EMBL/GenBank/DDBJ whole genome shotgun (WGS) entry which is preliminary data.</text>
</comment>
<reference evidence="1 2" key="1">
    <citation type="submission" date="2020-04" db="EMBL/GenBank/DDBJ databases">
        <title>Whole genome sequencing of clinical and environmental type strains of Ochrobactrum.</title>
        <authorList>
            <person name="Dharne M."/>
        </authorList>
    </citation>
    <scope>NUCLEOTIDE SEQUENCE [LARGE SCALE GENOMIC DNA]</scope>
    <source>
        <strain evidence="1 2">DSM 13340</strain>
    </source>
</reference>
<protein>
    <recommendedName>
        <fullName evidence="3">Holliday junction resolvase RuvC</fullName>
    </recommendedName>
</protein>
<proteinExistence type="predicted"/>